<accession>A0ACA9UCN8</accession>
<name>A0ACA9UCN8_BIOOC</name>
<evidence type="ECO:0000313" key="1">
    <source>
        <dbReference type="EMBL" id="CAG9950847.1"/>
    </source>
</evidence>
<feature type="non-terminal residue" evidence="1">
    <location>
        <position position="84"/>
    </location>
</feature>
<comment type="caution">
    <text evidence="1">The sequence shown here is derived from an EMBL/GenBank/DDBJ whole genome shotgun (WGS) entry which is preliminary data.</text>
</comment>
<proteinExistence type="predicted"/>
<dbReference type="Proteomes" id="UP000836387">
    <property type="component" value="Unassembled WGS sequence"/>
</dbReference>
<reference evidence="1" key="1">
    <citation type="submission" date="2020-04" db="EMBL/GenBank/DDBJ databases">
        <authorList>
            <person name="Broberg M."/>
        </authorList>
    </citation>
    <scope>NUCLEOTIDE SEQUENCE</scope>
</reference>
<gene>
    <name evidence="1" type="ORF">CRV2_00019540</name>
</gene>
<dbReference type="EMBL" id="CADEHS020000198">
    <property type="protein sequence ID" value="CAG9950847.1"/>
    <property type="molecule type" value="Genomic_DNA"/>
</dbReference>
<sequence length="84" mass="9453">MHVVLLDITRPFRSDSPDPQPGMDDLCGARQFAQCRLLGQSLRRPYSVSASIGQSLLAITLRDTEMSGQEAWWILQQLEHQDVA</sequence>
<protein>
    <submittedName>
        <fullName evidence="1">Uncharacterized protein</fullName>
    </submittedName>
</protein>
<reference evidence="1" key="2">
    <citation type="submission" date="2021-10" db="EMBL/GenBank/DDBJ databases">
        <authorList>
            <person name="Piombo E."/>
        </authorList>
    </citation>
    <scope>NUCLEOTIDE SEQUENCE</scope>
</reference>
<evidence type="ECO:0000313" key="2">
    <source>
        <dbReference type="Proteomes" id="UP000836387"/>
    </source>
</evidence>
<keyword evidence="2" id="KW-1185">Reference proteome</keyword>
<organism evidence="1 2">
    <name type="scientific">Clonostachys rosea f. rosea IK726</name>
    <dbReference type="NCBI Taxonomy" id="1349383"/>
    <lineage>
        <taxon>Eukaryota</taxon>
        <taxon>Fungi</taxon>
        <taxon>Dikarya</taxon>
        <taxon>Ascomycota</taxon>
        <taxon>Pezizomycotina</taxon>
        <taxon>Sordariomycetes</taxon>
        <taxon>Hypocreomycetidae</taxon>
        <taxon>Hypocreales</taxon>
        <taxon>Bionectriaceae</taxon>
        <taxon>Clonostachys</taxon>
    </lineage>
</organism>